<name>A0AAE4MFL6_9EURY</name>
<dbReference type="Proteomes" id="UP001283212">
    <property type="component" value="Unassembled WGS sequence"/>
</dbReference>
<evidence type="ECO:0000256" key="4">
    <source>
        <dbReference type="ARBA" id="ARBA00022989"/>
    </source>
</evidence>
<dbReference type="PANTHER" id="PTHR37693">
    <property type="entry name" value="PHOSPHATIDYLGLYCEROL LYSYLTRANSFERASE"/>
    <property type="match status" value="1"/>
</dbReference>
<feature type="transmembrane region" description="Helical" evidence="6">
    <location>
        <begin position="261"/>
        <end position="279"/>
    </location>
</feature>
<evidence type="ECO:0000256" key="6">
    <source>
        <dbReference type="SAM" id="Phobius"/>
    </source>
</evidence>
<dbReference type="NCBIfam" id="TIGR00374">
    <property type="entry name" value="flippase-like domain"/>
    <property type="match status" value="1"/>
</dbReference>
<keyword evidence="8" id="KW-1185">Reference proteome</keyword>
<dbReference type="Pfam" id="PF03706">
    <property type="entry name" value="LPG_synthase_TM"/>
    <property type="match status" value="1"/>
</dbReference>
<reference evidence="7 8" key="1">
    <citation type="submission" date="2023-06" db="EMBL/GenBank/DDBJ databases">
        <title>Genome sequence of Methancorpusculaceae sp. Cs1.</title>
        <authorList>
            <person name="Protasov E."/>
            <person name="Platt K."/>
            <person name="Poehlein A."/>
            <person name="Daniel R."/>
            <person name="Brune A."/>
        </authorList>
    </citation>
    <scope>NUCLEOTIDE SEQUENCE [LARGE SCALE GENOMIC DNA]</scope>
    <source>
        <strain evidence="7 8">Cs1</strain>
    </source>
</reference>
<accession>A0AAE4MFL6</accession>
<feature type="transmembrane region" description="Helical" evidence="6">
    <location>
        <begin position="129"/>
        <end position="149"/>
    </location>
</feature>
<evidence type="ECO:0000256" key="1">
    <source>
        <dbReference type="ARBA" id="ARBA00004651"/>
    </source>
</evidence>
<evidence type="ECO:0008006" key="9">
    <source>
        <dbReference type="Google" id="ProtNLM"/>
    </source>
</evidence>
<keyword evidence="3 6" id="KW-0812">Transmembrane</keyword>
<organism evidence="7 8">
    <name type="scientific">Methanorbis rubei</name>
    <dbReference type="NCBI Taxonomy" id="3028300"/>
    <lineage>
        <taxon>Archaea</taxon>
        <taxon>Methanobacteriati</taxon>
        <taxon>Methanobacteriota</taxon>
        <taxon>Stenosarchaea group</taxon>
        <taxon>Methanomicrobia</taxon>
        <taxon>Methanomicrobiales</taxon>
        <taxon>Methanocorpusculaceae</taxon>
        <taxon>Methanorbis</taxon>
    </lineage>
</organism>
<dbReference type="GO" id="GO:0005886">
    <property type="term" value="C:plasma membrane"/>
    <property type="evidence" value="ECO:0007669"/>
    <property type="project" value="UniProtKB-SubCell"/>
</dbReference>
<proteinExistence type="predicted"/>
<feature type="transmembrane region" description="Helical" evidence="6">
    <location>
        <begin position="40"/>
        <end position="60"/>
    </location>
</feature>
<dbReference type="AlphaFoldDB" id="A0AAE4MFL6"/>
<evidence type="ECO:0000313" key="7">
    <source>
        <dbReference type="EMBL" id="MDV0442883.1"/>
    </source>
</evidence>
<feature type="transmembrane region" description="Helical" evidence="6">
    <location>
        <begin position="316"/>
        <end position="333"/>
    </location>
</feature>
<feature type="transmembrane region" description="Helical" evidence="6">
    <location>
        <begin position="7"/>
        <end position="28"/>
    </location>
</feature>
<dbReference type="PANTHER" id="PTHR37693:SF1">
    <property type="entry name" value="INTEGRAL MEMBRANE PROTEIN"/>
    <property type="match status" value="1"/>
</dbReference>
<evidence type="ECO:0000256" key="3">
    <source>
        <dbReference type="ARBA" id="ARBA00022692"/>
    </source>
</evidence>
<feature type="transmembrane region" description="Helical" evidence="6">
    <location>
        <begin position="155"/>
        <end position="177"/>
    </location>
</feature>
<feature type="transmembrane region" description="Helical" evidence="6">
    <location>
        <begin position="230"/>
        <end position="255"/>
    </location>
</feature>
<keyword evidence="5 6" id="KW-0472">Membrane</keyword>
<gene>
    <name evidence="7" type="ORF">McpCs1_02380</name>
</gene>
<keyword evidence="2" id="KW-1003">Cell membrane</keyword>
<comment type="subcellular location">
    <subcellularLocation>
        <location evidence="1">Cell membrane</location>
        <topology evidence="1">Multi-pass membrane protein</topology>
    </subcellularLocation>
</comment>
<comment type="caution">
    <text evidence="7">The sequence shown here is derived from an EMBL/GenBank/DDBJ whole genome shotgun (WGS) entry which is preliminary data.</text>
</comment>
<evidence type="ECO:0000256" key="5">
    <source>
        <dbReference type="ARBA" id="ARBA00023136"/>
    </source>
</evidence>
<protein>
    <recommendedName>
        <fullName evidence="9">Flippase-like domain-containing protein</fullName>
    </recommendedName>
</protein>
<evidence type="ECO:0000313" key="8">
    <source>
        <dbReference type="Proteomes" id="UP001283212"/>
    </source>
</evidence>
<evidence type="ECO:0000256" key="2">
    <source>
        <dbReference type="ARBA" id="ARBA00022475"/>
    </source>
</evidence>
<sequence length="346" mass="38517">MNKAQKKWLIISVAISVVVLVVMLLLTFDADTLVALEKCNPWFILLAFLLHVLSIVFWALRIKLMCWSLGYKVPFFHTINLVCSNMLVAAVTPSQVGGEAVRVYELYKADVPTADATAVVLMERVFDGIVLGIGTVIGVCLLGELFGYLNFPPVYMGIAYFATIFFAAMLLLFAVLVKHPDWTKILITKISGIFTKRWDSHRVERFIASVDENVDQFYVTIGHFAGRSKLGLVLGLVMTVAFWVSEFVIASVLMMGLGLEPMFLLSFIFQLLIAMIMMIPLTPGGVGISEISIGAFYSLIIPLPLVGVFVLLWRLIMYYFNVVVGIIASLHIVRRETASSMKKAQE</sequence>
<dbReference type="RefSeq" id="WP_338095418.1">
    <property type="nucleotide sequence ID" value="NZ_JAWDKB010000001.1"/>
</dbReference>
<dbReference type="InterPro" id="IPR022791">
    <property type="entry name" value="L-PG_synthase/AglD"/>
</dbReference>
<feature type="transmembrane region" description="Helical" evidence="6">
    <location>
        <begin position="291"/>
        <end position="310"/>
    </location>
</feature>
<keyword evidence="4 6" id="KW-1133">Transmembrane helix</keyword>
<dbReference type="EMBL" id="JAWDKB010000001">
    <property type="protein sequence ID" value="MDV0442883.1"/>
    <property type="molecule type" value="Genomic_DNA"/>
</dbReference>